<evidence type="ECO:0000256" key="2">
    <source>
        <dbReference type="ARBA" id="ARBA00007322"/>
    </source>
</evidence>
<feature type="transmembrane region" description="Helical" evidence="7">
    <location>
        <begin position="266"/>
        <end position="287"/>
    </location>
</feature>
<dbReference type="Pfam" id="PF03661">
    <property type="entry name" value="TMEM33_Pom33"/>
    <property type="match status" value="1"/>
</dbReference>
<keyword evidence="4 7" id="KW-1133">Transmembrane helix</keyword>
<evidence type="ECO:0000256" key="5">
    <source>
        <dbReference type="ARBA" id="ARBA00023136"/>
    </source>
</evidence>
<dbReference type="InterPro" id="IPR051645">
    <property type="entry name" value="PER33/POM33_regulator"/>
</dbReference>
<name>A0A8J4PUJ0_9MYCE</name>
<dbReference type="InterPro" id="IPR005344">
    <property type="entry name" value="TMEM33/Pom33"/>
</dbReference>
<comment type="subcellular location">
    <subcellularLocation>
        <location evidence="1">Membrane</location>
        <topology evidence="1">Multi-pass membrane protein</topology>
    </subcellularLocation>
</comment>
<evidence type="ECO:0000256" key="4">
    <source>
        <dbReference type="ARBA" id="ARBA00022989"/>
    </source>
</evidence>
<keyword evidence="3 7" id="KW-0812">Transmembrane</keyword>
<accession>A0A8J4PUJ0</accession>
<dbReference type="GO" id="GO:0005783">
    <property type="term" value="C:endoplasmic reticulum"/>
    <property type="evidence" value="ECO:0007669"/>
    <property type="project" value="TreeGrafter"/>
</dbReference>
<feature type="transmembrane region" description="Helical" evidence="7">
    <location>
        <begin position="133"/>
        <end position="150"/>
    </location>
</feature>
<dbReference type="GO" id="GO:0071786">
    <property type="term" value="P:endoplasmic reticulum tubular network organization"/>
    <property type="evidence" value="ECO:0007669"/>
    <property type="project" value="TreeGrafter"/>
</dbReference>
<gene>
    <name evidence="8" type="ORF">CYY_005263</name>
</gene>
<reference evidence="8" key="1">
    <citation type="submission" date="2020-01" db="EMBL/GenBank/DDBJ databases">
        <title>Development of genomics and gene disruption for Polysphondylium violaceum indicates a role for the polyketide synthase stlB in stalk morphogenesis.</title>
        <authorList>
            <person name="Narita B."/>
            <person name="Kawabe Y."/>
            <person name="Kin K."/>
            <person name="Saito T."/>
            <person name="Gibbs R."/>
            <person name="Kuspa A."/>
            <person name="Muzny D."/>
            <person name="Queller D."/>
            <person name="Richards S."/>
            <person name="Strassman J."/>
            <person name="Sucgang R."/>
            <person name="Worley K."/>
            <person name="Schaap P."/>
        </authorList>
    </citation>
    <scope>NUCLEOTIDE SEQUENCE</scope>
    <source>
        <strain evidence="8">QSvi11</strain>
    </source>
</reference>
<dbReference type="GO" id="GO:0016020">
    <property type="term" value="C:membrane"/>
    <property type="evidence" value="ECO:0007669"/>
    <property type="project" value="UniProtKB-SubCell"/>
</dbReference>
<dbReference type="GO" id="GO:0061024">
    <property type="term" value="P:membrane organization"/>
    <property type="evidence" value="ECO:0007669"/>
    <property type="project" value="TreeGrafter"/>
</dbReference>
<feature type="compositionally biased region" description="Low complexity" evidence="6">
    <location>
        <begin position="108"/>
        <end position="118"/>
    </location>
</feature>
<dbReference type="PANTHER" id="PTHR12703:SF4">
    <property type="entry name" value="TRANSMEMBRANE PROTEIN 33"/>
    <property type="match status" value="1"/>
</dbReference>
<feature type="transmembrane region" description="Helical" evidence="7">
    <location>
        <begin position="197"/>
        <end position="227"/>
    </location>
</feature>
<feature type="region of interest" description="Disordered" evidence="6">
    <location>
        <begin position="50"/>
        <end position="118"/>
    </location>
</feature>
<evidence type="ECO:0000256" key="1">
    <source>
        <dbReference type="ARBA" id="ARBA00004141"/>
    </source>
</evidence>
<dbReference type="EMBL" id="AJWJ01000205">
    <property type="protein sequence ID" value="KAF2073415.1"/>
    <property type="molecule type" value="Genomic_DNA"/>
</dbReference>
<keyword evidence="9" id="KW-1185">Reference proteome</keyword>
<dbReference type="Proteomes" id="UP000695562">
    <property type="component" value="Unassembled WGS sequence"/>
</dbReference>
<organism evidence="8 9">
    <name type="scientific">Polysphondylium violaceum</name>
    <dbReference type="NCBI Taxonomy" id="133409"/>
    <lineage>
        <taxon>Eukaryota</taxon>
        <taxon>Amoebozoa</taxon>
        <taxon>Evosea</taxon>
        <taxon>Eumycetozoa</taxon>
        <taxon>Dictyostelia</taxon>
        <taxon>Dictyosteliales</taxon>
        <taxon>Dictyosteliaceae</taxon>
        <taxon>Polysphondylium</taxon>
    </lineage>
</organism>
<comment type="similarity">
    <text evidence="2">Belongs to the PER33/POM33 family.</text>
</comment>
<feature type="compositionally biased region" description="Low complexity" evidence="6">
    <location>
        <begin position="68"/>
        <end position="101"/>
    </location>
</feature>
<evidence type="ECO:0008006" key="10">
    <source>
        <dbReference type="Google" id="ProtNLM"/>
    </source>
</evidence>
<dbReference type="AlphaFoldDB" id="A0A8J4PUJ0"/>
<evidence type="ECO:0000256" key="7">
    <source>
        <dbReference type="SAM" id="Phobius"/>
    </source>
</evidence>
<protein>
    <recommendedName>
        <fullName evidence="10">Transmembrane protein</fullName>
    </recommendedName>
</protein>
<proteinExistence type="inferred from homology"/>
<evidence type="ECO:0000256" key="6">
    <source>
        <dbReference type="SAM" id="MobiDB-lite"/>
    </source>
</evidence>
<dbReference type="OrthoDB" id="5581259at2759"/>
<feature type="transmembrane region" description="Helical" evidence="7">
    <location>
        <begin position="156"/>
        <end position="176"/>
    </location>
</feature>
<evidence type="ECO:0000313" key="9">
    <source>
        <dbReference type="Proteomes" id="UP000695562"/>
    </source>
</evidence>
<dbReference type="PANTHER" id="PTHR12703">
    <property type="entry name" value="TRANSMEMBRANE PROTEIN 33"/>
    <property type="match status" value="1"/>
</dbReference>
<comment type="caution">
    <text evidence="8">The sequence shown here is derived from an EMBL/GenBank/DDBJ whole genome shotgun (WGS) entry which is preliminary data.</text>
</comment>
<evidence type="ECO:0000313" key="8">
    <source>
        <dbReference type="EMBL" id="KAF2073415.1"/>
    </source>
</evidence>
<sequence length="337" mass="39071">MSSFDSYDWENDKNWKQYLDNTLIPPGTDPRVAILKLQHKYYKRNINPDYEIPANINSPSPSSPQPPQHSSNTTHQRTNTTSNTTSNTNSNSNSNNNNNRQSPPPPQQQQQRQQNRTTTLPESSAFFKILKNAWIISQGLVVIFGLGFLLSSNPTYYYRSFLAAIISYLVPLFHSFEGQSINREMFNEVIKNENAQYLITCVLLYFLSGPVVLFLIPIFIFSFYHVIKYVNGLNPRQAIIQKVCTFFIGKQTEAINMATTMEITNMLLIVFGVFTGTSSIFLIFAYYRLLKLRYQFSTRIQNKCHELSATYDYMINTRYCPVQLRPYLMKFKRFFSS</sequence>
<evidence type="ECO:0000256" key="3">
    <source>
        <dbReference type="ARBA" id="ARBA00022692"/>
    </source>
</evidence>
<keyword evidence="5 7" id="KW-0472">Membrane</keyword>